<evidence type="ECO:0000256" key="2">
    <source>
        <dbReference type="SAM" id="Phobius"/>
    </source>
</evidence>
<evidence type="ECO:0008006" key="5">
    <source>
        <dbReference type="Google" id="ProtNLM"/>
    </source>
</evidence>
<evidence type="ECO:0000313" key="4">
    <source>
        <dbReference type="Proteomes" id="UP000054485"/>
    </source>
</evidence>
<dbReference type="OrthoDB" id="5340910at2759"/>
<reference evidence="4" key="2">
    <citation type="submission" date="2015-01" db="EMBL/GenBank/DDBJ databases">
        <title>Evolutionary Origins and Diversification of the Mycorrhizal Mutualists.</title>
        <authorList>
            <consortium name="DOE Joint Genome Institute"/>
            <consortium name="Mycorrhizal Genomics Consortium"/>
            <person name="Kohler A."/>
            <person name="Kuo A."/>
            <person name="Nagy L.G."/>
            <person name="Floudas D."/>
            <person name="Copeland A."/>
            <person name="Barry K.W."/>
            <person name="Cichocki N."/>
            <person name="Veneault-Fourrey C."/>
            <person name="LaButti K."/>
            <person name="Lindquist E.A."/>
            <person name="Lipzen A."/>
            <person name="Lundell T."/>
            <person name="Morin E."/>
            <person name="Murat C."/>
            <person name="Riley R."/>
            <person name="Ohm R."/>
            <person name="Sun H."/>
            <person name="Tunlid A."/>
            <person name="Henrissat B."/>
            <person name="Grigoriev I.V."/>
            <person name="Hibbett D.S."/>
            <person name="Martin F."/>
        </authorList>
    </citation>
    <scope>NUCLEOTIDE SEQUENCE [LARGE SCALE GENOMIC DNA]</scope>
    <source>
        <strain evidence="4">UH-Slu-Lm8-n1</strain>
    </source>
</reference>
<keyword evidence="2" id="KW-1133">Transmembrane helix</keyword>
<dbReference type="EMBL" id="KN835315">
    <property type="protein sequence ID" value="KIK40116.1"/>
    <property type="molecule type" value="Genomic_DNA"/>
</dbReference>
<evidence type="ECO:0000313" key="3">
    <source>
        <dbReference type="EMBL" id="KIK40116.1"/>
    </source>
</evidence>
<evidence type="ECO:0000256" key="1">
    <source>
        <dbReference type="SAM" id="MobiDB-lite"/>
    </source>
</evidence>
<dbReference type="AlphaFoldDB" id="A0A0D0AEI8"/>
<dbReference type="Proteomes" id="UP000054485">
    <property type="component" value="Unassembled WGS sequence"/>
</dbReference>
<organism evidence="3 4">
    <name type="scientific">Suillus luteus UH-Slu-Lm8-n1</name>
    <dbReference type="NCBI Taxonomy" id="930992"/>
    <lineage>
        <taxon>Eukaryota</taxon>
        <taxon>Fungi</taxon>
        <taxon>Dikarya</taxon>
        <taxon>Basidiomycota</taxon>
        <taxon>Agaricomycotina</taxon>
        <taxon>Agaricomycetes</taxon>
        <taxon>Agaricomycetidae</taxon>
        <taxon>Boletales</taxon>
        <taxon>Suillineae</taxon>
        <taxon>Suillaceae</taxon>
        <taxon>Suillus</taxon>
    </lineage>
</organism>
<reference evidence="3 4" key="1">
    <citation type="submission" date="2014-04" db="EMBL/GenBank/DDBJ databases">
        <authorList>
            <consortium name="DOE Joint Genome Institute"/>
            <person name="Kuo A."/>
            <person name="Ruytinx J."/>
            <person name="Rineau F."/>
            <person name="Colpaert J."/>
            <person name="Kohler A."/>
            <person name="Nagy L.G."/>
            <person name="Floudas D."/>
            <person name="Copeland A."/>
            <person name="Barry K.W."/>
            <person name="Cichocki N."/>
            <person name="Veneault-Fourrey C."/>
            <person name="LaButti K."/>
            <person name="Lindquist E.A."/>
            <person name="Lipzen A."/>
            <person name="Lundell T."/>
            <person name="Morin E."/>
            <person name="Murat C."/>
            <person name="Sun H."/>
            <person name="Tunlid A."/>
            <person name="Henrissat B."/>
            <person name="Grigoriev I.V."/>
            <person name="Hibbett D.S."/>
            <person name="Martin F."/>
            <person name="Nordberg H.P."/>
            <person name="Cantor M.N."/>
            <person name="Hua S.X."/>
        </authorList>
    </citation>
    <scope>NUCLEOTIDE SEQUENCE [LARGE SCALE GENOMIC DNA]</scope>
    <source>
        <strain evidence="3 4">UH-Slu-Lm8-n1</strain>
    </source>
</reference>
<keyword evidence="2" id="KW-0472">Membrane</keyword>
<name>A0A0D0AEI8_9AGAM</name>
<feature type="region of interest" description="Disordered" evidence="1">
    <location>
        <begin position="105"/>
        <end position="184"/>
    </location>
</feature>
<sequence length="304" mass="33321">MAPYLLSRSDSTDPSGDLPISRTVYIVGFTLAGLLAVTSMMWLALRFFRRKLQAKRGEERGAAFLNVRGVVREMDEPSSQFLPTHSYSSSQSTTVVFPQKVVVPRPAQTARPSRHDHVPSSEIPAACATPLPRPRALSNLNPSHPRHSRGSSISSAHSRSSPRLPPGLRSLHSRESSRSSAIPQARPVRQFFQPVLPDELPLSRLGEQLQVLQSFDDGWCLVAQNSSPPSRSSLSIFNPSRLSARVESSGDNVQIGFVPAWVFIKPMKGLRVERPIRSFSAGGLQAGMDTAESRDSVISWSNFG</sequence>
<protein>
    <recommendedName>
        <fullName evidence="5">SH3 domain-containing protein</fullName>
    </recommendedName>
</protein>
<dbReference type="InParanoid" id="A0A0D0AEI8"/>
<gene>
    <name evidence="3" type="ORF">CY34DRAFT_87974</name>
</gene>
<dbReference type="STRING" id="930992.A0A0D0AEI8"/>
<proteinExistence type="predicted"/>
<feature type="transmembrane region" description="Helical" evidence="2">
    <location>
        <begin position="24"/>
        <end position="45"/>
    </location>
</feature>
<dbReference type="HOGENOM" id="CLU_918506_0_0_1"/>
<keyword evidence="2" id="KW-0812">Transmembrane</keyword>
<accession>A0A0D0AEI8</accession>
<keyword evidence="4" id="KW-1185">Reference proteome</keyword>
<feature type="compositionally biased region" description="Low complexity" evidence="1">
    <location>
        <begin position="150"/>
        <end position="170"/>
    </location>
</feature>